<reference evidence="6" key="1">
    <citation type="journal article" date="2019" name="Int. J. Syst. Evol. Microbiol.">
        <title>The Global Catalogue of Microorganisms (GCM) 10K type strain sequencing project: providing services to taxonomists for standard genome sequencing and annotation.</title>
        <authorList>
            <consortium name="The Broad Institute Genomics Platform"/>
            <consortium name="The Broad Institute Genome Sequencing Center for Infectious Disease"/>
            <person name="Wu L."/>
            <person name="Ma J."/>
        </authorList>
    </citation>
    <scope>NUCLEOTIDE SEQUENCE [LARGE SCALE GENOMIC DNA]</scope>
    <source>
        <strain evidence="6">JCM 17979</strain>
    </source>
</reference>
<evidence type="ECO:0000256" key="2">
    <source>
        <dbReference type="ARBA" id="ARBA00023125"/>
    </source>
</evidence>
<evidence type="ECO:0000256" key="3">
    <source>
        <dbReference type="ARBA" id="ARBA00023163"/>
    </source>
</evidence>
<evidence type="ECO:0000313" key="5">
    <source>
        <dbReference type="EMBL" id="GAA4777942.1"/>
    </source>
</evidence>
<keyword evidence="1" id="KW-0805">Transcription regulation</keyword>
<dbReference type="PANTHER" id="PTHR44688:SF16">
    <property type="entry name" value="DNA-BINDING TRANSCRIPTIONAL ACTIVATOR DEVR_DOSR"/>
    <property type="match status" value="1"/>
</dbReference>
<keyword evidence="6" id="KW-1185">Reference proteome</keyword>
<sequence>MDDVPDRFADRGVHERWRAACTEVLDGSIVSQVSVPLYLGPQGHRAFLVGRVDPFTAAEMASLRRLQRVFVGLDRQIAAHAAWAARTGVHAVPTAEAAGLTPRESAVLDLLAAGLTARAIARRLAVGERTVQKHLQRVYAKLGVADRLAAVQRAQLVGLLPAPP</sequence>
<dbReference type="PROSITE" id="PS50043">
    <property type="entry name" value="HTH_LUXR_2"/>
    <property type="match status" value="1"/>
</dbReference>
<evidence type="ECO:0000259" key="4">
    <source>
        <dbReference type="PROSITE" id="PS50043"/>
    </source>
</evidence>
<dbReference type="InterPro" id="IPR016032">
    <property type="entry name" value="Sig_transdc_resp-reg_C-effctor"/>
</dbReference>
<dbReference type="EMBL" id="BAABHO010000005">
    <property type="protein sequence ID" value="GAA4777942.1"/>
    <property type="molecule type" value="Genomic_DNA"/>
</dbReference>
<comment type="caution">
    <text evidence="5">The sequence shown here is derived from an EMBL/GenBank/DDBJ whole genome shotgun (WGS) entry which is preliminary data.</text>
</comment>
<keyword evidence="2" id="KW-0238">DNA-binding</keyword>
<dbReference type="Proteomes" id="UP001500928">
    <property type="component" value="Unassembled WGS sequence"/>
</dbReference>
<dbReference type="PROSITE" id="PS00622">
    <property type="entry name" value="HTH_LUXR_1"/>
    <property type="match status" value="1"/>
</dbReference>
<name>A0ABP9ABN7_9PSEU</name>
<protein>
    <recommendedName>
        <fullName evidence="4">HTH luxR-type domain-containing protein</fullName>
    </recommendedName>
</protein>
<accession>A0ABP9ABN7</accession>
<evidence type="ECO:0000313" key="6">
    <source>
        <dbReference type="Proteomes" id="UP001500928"/>
    </source>
</evidence>
<gene>
    <name evidence="5" type="ORF">GCM10023200_08530</name>
</gene>
<dbReference type="Pfam" id="PF00196">
    <property type="entry name" value="GerE"/>
    <property type="match status" value="1"/>
</dbReference>
<dbReference type="SMART" id="SM00421">
    <property type="entry name" value="HTH_LUXR"/>
    <property type="match status" value="1"/>
</dbReference>
<proteinExistence type="predicted"/>
<evidence type="ECO:0000256" key="1">
    <source>
        <dbReference type="ARBA" id="ARBA00023015"/>
    </source>
</evidence>
<dbReference type="InterPro" id="IPR036388">
    <property type="entry name" value="WH-like_DNA-bd_sf"/>
</dbReference>
<dbReference type="SUPFAM" id="SSF46894">
    <property type="entry name" value="C-terminal effector domain of the bipartite response regulators"/>
    <property type="match status" value="1"/>
</dbReference>
<dbReference type="Gene3D" id="1.10.10.10">
    <property type="entry name" value="Winged helix-like DNA-binding domain superfamily/Winged helix DNA-binding domain"/>
    <property type="match status" value="1"/>
</dbReference>
<feature type="domain" description="HTH luxR-type" evidence="4">
    <location>
        <begin position="93"/>
        <end position="158"/>
    </location>
</feature>
<organism evidence="5 6">
    <name type="scientific">Actinomycetospora chlora</name>
    <dbReference type="NCBI Taxonomy" id="663608"/>
    <lineage>
        <taxon>Bacteria</taxon>
        <taxon>Bacillati</taxon>
        <taxon>Actinomycetota</taxon>
        <taxon>Actinomycetes</taxon>
        <taxon>Pseudonocardiales</taxon>
        <taxon>Pseudonocardiaceae</taxon>
        <taxon>Actinomycetospora</taxon>
    </lineage>
</organism>
<dbReference type="InterPro" id="IPR000792">
    <property type="entry name" value="Tscrpt_reg_LuxR_C"/>
</dbReference>
<dbReference type="PRINTS" id="PR00038">
    <property type="entry name" value="HTHLUXR"/>
</dbReference>
<keyword evidence="3" id="KW-0804">Transcription</keyword>
<dbReference type="PANTHER" id="PTHR44688">
    <property type="entry name" value="DNA-BINDING TRANSCRIPTIONAL ACTIVATOR DEVR_DOSR"/>
    <property type="match status" value="1"/>
</dbReference>
<dbReference type="CDD" id="cd06170">
    <property type="entry name" value="LuxR_C_like"/>
    <property type="match status" value="1"/>
</dbReference>